<comment type="similarity">
    <text evidence="2 6">Belongs to the CSM3 family.</text>
</comment>
<keyword evidence="10" id="KW-1185">Reference proteome</keyword>
<feature type="compositionally biased region" description="Basic and acidic residues" evidence="7">
    <location>
        <begin position="76"/>
        <end position="87"/>
    </location>
</feature>
<keyword evidence="3 6" id="KW-0227">DNA damage</keyword>
<feature type="region of interest" description="Disordered" evidence="7">
    <location>
        <begin position="1"/>
        <end position="146"/>
    </location>
</feature>
<feature type="domain" description="Chromosome segregation in meiosis protein 3" evidence="8">
    <location>
        <begin position="139"/>
        <end position="219"/>
    </location>
</feature>
<proteinExistence type="inferred from homology"/>
<dbReference type="InterPro" id="IPR012923">
    <property type="entry name" value="Csm3"/>
</dbReference>
<evidence type="ECO:0000256" key="4">
    <source>
        <dbReference type="ARBA" id="ARBA00023242"/>
    </source>
</evidence>
<gene>
    <name evidence="9" type="ORF">D9615_003997</name>
</gene>
<feature type="region of interest" description="Disordered" evidence="7">
    <location>
        <begin position="402"/>
        <end position="439"/>
    </location>
</feature>
<feature type="region of interest" description="Disordered" evidence="7">
    <location>
        <begin position="224"/>
        <end position="336"/>
    </location>
</feature>
<feature type="compositionally biased region" description="Polar residues" evidence="7">
    <location>
        <begin position="402"/>
        <end position="411"/>
    </location>
</feature>
<evidence type="ECO:0000256" key="6">
    <source>
        <dbReference type="RuleBase" id="RU366049"/>
    </source>
</evidence>
<comment type="function">
    <text evidence="6">Plays an important role in the control of DNA replication and the maintenance of replication fork stability.</text>
</comment>
<evidence type="ECO:0000256" key="2">
    <source>
        <dbReference type="ARBA" id="ARBA00006075"/>
    </source>
</evidence>
<keyword evidence="5 6" id="KW-0131">Cell cycle</keyword>
<feature type="compositionally biased region" description="Basic and acidic residues" evidence="7">
    <location>
        <begin position="317"/>
        <end position="327"/>
    </location>
</feature>
<evidence type="ECO:0000313" key="9">
    <source>
        <dbReference type="EMBL" id="KAF5381090.1"/>
    </source>
</evidence>
<evidence type="ECO:0000259" key="8">
    <source>
        <dbReference type="Pfam" id="PF07962"/>
    </source>
</evidence>
<dbReference type="GO" id="GO:0003677">
    <property type="term" value="F:DNA binding"/>
    <property type="evidence" value="ECO:0007669"/>
    <property type="project" value="TreeGrafter"/>
</dbReference>
<comment type="subcellular location">
    <subcellularLocation>
        <location evidence="1 6">Nucleus</location>
    </subcellularLocation>
</comment>
<dbReference type="OrthoDB" id="437078at2759"/>
<sequence>MAMDSLDNDPVEGLAESHAPRASPPQPLFLADSDDDDLPRPPPQRVPEVDVDIDAMFADVENDDDPFNFQPLTSKLDSEALGREAEARHKKNMLSLTPHAIMSSSPPRDMGDDEGSKSKAAGNDKGKDGKKERRKPMRLDEGRLLGPTGFPKLIKDTKNFRIKGKGHEVSDLNRLLQVLGYWTHGMYPKTTFRDTVERVEKLCHSRRMNVALSVWKDEANGLINGRKPEDDEVIDLTDNPQENANITNNGSSRASSPVSDGAAYASSSSHPPSRPPSSGTELDDTDDFDIDAVIRDEEERVARERPASEASAAPQKPGDEGKAKPIVDDDEDESMWDALDAMQNPPQPITTPSRMDDDDAMWDELDALEASVSTVPVPEKPPVHHLDEDENMWDVVREIENNDSMAVQNPRPTRIESTPEPILAAIPQDDDDDWESMYA</sequence>
<protein>
    <recommendedName>
        <fullName evidence="6">Chromosome segregation in meiosis protein</fullName>
    </recommendedName>
</protein>
<evidence type="ECO:0000256" key="5">
    <source>
        <dbReference type="ARBA" id="ARBA00023306"/>
    </source>
</evidence>
<organism evidence="9 10">
    <name type="scientific">Tricholomella constricta</name>
    <dbReference type="NCBI Taxonomy" id="117010"/>
    <lineage>
        <taxon>Eukaryota</taxon>
        <taxon>Fungi</taxon>
        <taxon>Dikarya</taxon>
        <taxon>Basidiomycota</taxon>
        <taxon>Agaricomycotina</taxon>
        <taxon>Agaricomycetes</taxon>
        <taxon>Agaricomycetidae</taxon>
        <taxon>Agaricales</taxon>
        <taxon>Tricholomatineae</taxon>
        <taxon>Lyophyllaceae</taxon>
        <taxon>Tricholomella</taxon>
    </lineage>
</organism>
<dbReference type="GO" id="GO:0031297">
    <property type="term" value="P:replication fork processing"/>
    <property type="evidence" value="ECO:0007669"/>
    <property type="project" value="UniProtKB-UniRule"/>
</dbReference>
<accession>A0A8H5HDM8</accession>
<name>A0A8H5HDM8_9AGAR</name>
<dbReference type="AlphaFoldDB" id="A0A8H5HDM8"/>
<dbReference type="Pfam" id="PF07962">
    <property type="entry name" value="Swi3"/>
    <property type="match status" value="1"/>
</dbReference>
<comment type="caution">
    <text evidence="9">The sequence shown here is derived from an EMBL/GenBank/DDBJ whole genome shotgun (WGS) entry which is preliminary data.</text>
</comment>
<feature type="compositionally biased region" description="Acidic residues" evidence="7">
    <location>
        <begin position="281"/>
        <end position="290"/>
    </location>
</feature>
<dbReference type="GO" id="GO:0031298">
    <property type="term" value="C:replication fork protection complex"/>
    <property type="evidence" value="ECO:0007669"/>
    <property type="project" value="TreeGrafter"/>
</dbReference>
<dbReference type="PANTHER" id="PTHR13220:SF11">
    <property type="entry name" value="TIMELESS-INTERACTING PROTEIN"/>
    <property type="match status" value="1"/>
</dbReference>
<dbReference type="GO" id="GO:0043111">
    <property type="term" value="P:replication fork arrest"/>
    <property type="evidence" value="ECO:0007669"/>
    <property type="project" value="TreeGrafter"/>
</dbReference>
<keyword evidence="4 6" id="KW-0539">Nucleus</keyword>
<dbReference type="PANTHER" id="PTHR13220">
    <property type="entry name" value="TIMELESS INTERACTING-RELATED"/>
    <property type="match status" value="1"/>
</dbReference>
<feature type="compositionally biased region" description="Acidic residues" evidence="7">
    <location>
        <begin position="428"/>
        <end position="439"/>
    </location>
</feature>
<feature type="compositionally biased region" description="Acidic residues" evidence="7">
    <location>
        <begin position="1"/>
        <end position="10"/>
    </location>
</feature>
<evidence type="ECO:0000313" key="10">
    <source>
        <dbReference type="Proteomes" id="UP000565441"/>
    </source>
</evidence>
<dbReference type="EMBL" id="JAACJP010000012">
    <property type="protein sequence ID" value="KAF5381090.1"/>
    <property type="molecule type" value="Genomic_DNA"/>
</dbReference>
<feature type="compositionally biased region" description="Polar residues" evidence="7">
    <location>
        <begin position="238"/>
        <end position="258"/>
    </location>
</feature>
<dbReference type="GO" id="GO:0006974">
    <property type="term" value="P:DNA damage response"/>
    <property type="evidence" value="ECO:0007669"/>
    <property type="project" value="UniProtKB-KW"/>
</dbReference>
<evidence type="ECO:0000256" key="7">
    <source>
        <dbReference type="SAM" id="MobiDB-lite"/>
    </source>
</evidence>
<dbReference type="InterPro" id="IPR040038">
    <property type="entry name" value="TIPIN/Csm3/Swi3"/>
</dbReference>
<reference evidence="9 10" key="1">
    <citation type="journal article" date="2020" name="ISME J.">
        <title>Uncovering the hidden diversity of litter-decomposition mechanisms in mushroom-forming fungi.</title>
        <authorList>
            <person name="Floudas D."/>
            <person name="Bentzer J."/>
            <person name="Ahren D."/>
            <person name="Johansson T."/>
            <person name="Persson P."/>
            <person name="Tunlid A."/>
        </authorList>
    </citation>
    <scope>NUCLEOTIDE SEQUENCE [LARGE SCALE GENOMIC DNA]</scope>
    <source>
        <strain evidence="9 10">CBS 661.87</strain>
    </source>
</reference>
<dbReference type="GO" id="GO:0000076">
    <property type="term" value="P:DNA replication checkpoint signaling"/>
    <property type="evidence" value="ECO:0007669"/>
    <property type="project" value="UniProtKB-UniRule"/>
</dbReference>
<dbReference type="Proteomes" id="UP000565441">
    <property type="component" value="Unassembled WGS sequence"/>
</dbReference>
<feature type="compositionally biased region" description="Basic and acidic residues" evidence="7">
    <location>
        <begin position="292"/>
        <end position="307"/>
    </location>
</feature>
<feature type="compositionally biased region" description="Basic and acidic residues" evidence="7">
    <location>
        <begin position="114"/>
        <end position="143"/>
    </location>
</feature>
<evidence type="ECO:0000256" key="3">
    <source>
        <dbReference type="ARBA" id="ARBA00022763"/>
    </source>
</evidence>
<evidence type="ECO:0000256" key="1">
    <source>
        <dbReference type="ARBA" id="ARBA00004123"/>
    </source>
</evidence>